<evidence type="ECO:0000256" key="1">
    <source>
        <dbReference type="ARBA" id="ARBA00000707"/>
    </source>
</evidence>
<keyword evidence="8" id="KW-0539">Nucleus</keyword>
<dbReference type="PRINTS" id="PR00707">
    <property type="entry name" value="UBCTHYDRLASE"/>
</dbReference>
<evidence type="ECO:0000256" key="9">
    <source>
        <dbReference type="PIRNR" id="PIRNR038120"/>
    </source>
</evidence>
<feature type="site" description="Important for enzyme activity" evidence="11 12">
    <location>
        <position position="176"/>
    </location>
</feature>
<dbReference type="Proteomes" id="UP001438707">
    <property type="component" value="Unassembled WGS sequence"/>
</dbReference>
<feature type="active site" description="Proton donor" evidence="10 12">
    <location>
        <position position="161"/>
    </location>
</feature>
<organism evidence="15 16">
    <name type="scientific">Apatococcus lobatus</name>
    <dbReference type="NCBI Taxonomy" id="904363"/>
    <lineage>
        <taxon>Eukaryota</taxon>
        <taxon>Viridiplantae</taxon>
        <taxon>Chlorophyta</taxon>
        <taxon>core chlorophytes</taxon>
        <taxon>Trebouxiophyceae</taxon>
        <taxon>Chlorellales</taxon>
        <taxon>Chlorellaceae</taxon>
        <taxon>Apatococcus</taxon>
    </lineage>
</organism>
<evidence type="ECO:0000256" key="6">
    <source>
        <dbReference type="ARBA" id="ARBA00022801"/>
    </source>
</evidence>
<dbReference type="EC" id="3.4.19.12" evidence="9 13"/>
<gene>
    <name evidence="15" type="ORF">WJX74_009430</name>
</gene>
<dbReference type="SUPFAM" id="SSF54001">
    <property type="entry name" value="Cysteine proteinases"/>
    <property type="match status" value="1"/>
</dbReference>
<keyword evidence="7 9" id="KW-0788">Thiol protease</keyword>
<evidence type="ECO:0000256" key="12">
    <source>
        <dbReference type="PROSITE-ProRule" id="PRU01393"/>
    </source>
</evidence>
<keyword evidence="6 9" id="KW-0378">Hydrolase</keyword>
<evidence type="ECO:0000256" key="11">
    <source>
        <dbReference type="PIRSR" id="PIRSR038120-2"/>
    </source>
</evidence>
<feature type="domain" description="UCH catalytic" evidence="14">
    <location>
        <begin position="6"/>
        <end position="223"/>
    </location>
</feature>
<dbReference type="InterPro" id="IPR017390">
    <property type="entry name" value="Ubiquitinyl_hydrolase_UCH37"/>
</dbReference>
<evidence type="ECO:0000256" key="2">
    <source>
        <dbReference type="ARBA" id="ARBA00004123"/>
    </source>
</evidence>
<evidence type="ECO:0000313" key="15">
    <source>
        <dbReference type="EMBL" id="KAK9833899.1"/>
    </source>
</evidence>
<name>A0AAW1RJA5_9CHLO</name>
<dbReference type="Pfam" id="PF01088">
    <property type="entry name" value="Peptidase_C12"/>
    <property type="match status" value="1"/>
</dbReference>
<dbReference type="Gene3D" id="1.20.58.860">
    <property type="match status" value="1"/>
</dbReference>
<dbReference type="Gene3D" id="3.40.532.10">
    <property type="entry name" value="Peptidase C12, ubiquitin carboxyl-terminal hydrolase"/>
    <property type="match status" value="1"/>
</dbReference>
<sequence length="330" mass="36959">MSGSDTWTTIESDPGVFTELIEEMGVQGVQVEELYALDNDLLSSLRPVYGLIFLFKWRQETDNRPTLDPIDSIGHIFFANQVIQNACATQAILAILLNSGLQLGSTLTELKDFTNAFPPDLKGMAIGNSEQIRRVHNSFSPPQPIVPDEAKLAEKDDEVYHFISYLPIAGCLYELDGLKPGPIKLCDLDPKDEWLEKVAPHIQQRIERYAQSEIRFNLMAVIQNRKQVYSQQLAELQHQQSSQTGESQPMDTDTMVMQAEDASSAISRLMDLIQQEDEKFNQEGSTAAFDRACEDYQALFIKSAISIVVPACRTVTLYCSRIGSAEHTCC</sequence>
<dbReference type="PROSITE" id="PS52048">
    <property type="entry name" value="UCH_DOMAIN"/>
    <property type="match status" value="1"/>
</dbReference>
<dbReference type="FunFam" id="3.40.532.10:FF:000003">
    <property type="entry name" value="Ubiquitin carboxyl-terminal hydrolase"/>
    <property type="match status" value="1"/>
</dbReference>
<comment type="catalytic activity">
    <reaction evidence="1 9 12 13">
        <text>Thiol-dependent hydrolysis of ester, thioester, amide, peptide and isopeptide bonds formed by the C-terminal Gly of ubiquitin (a 76-residue protein attached to proteins as an intracellular targeting signal).</text>
        <dbReference type="EC" id="3.4.19.12"/>
    </reaction>
</comment>
<dbReference type="GO" id="GO:0004843">
    <property type="term" value="F:cysteine-type deubiquitinase activity"/>
    <property type="evidence" value="ECO:0007669"/>
    <property type="project" value="UniProtKB-UniRule"/>
</dbReference>
<reference evidence="15 16" key="1">
    <citation type="journal article" date="2024" name="Nat. Commun.">
        <title>Phylogenomics reveals the evolutionary origins of lichenization in chlorophyte algae.</title>
        <authorList>
            <person name="Puginier C."/>
            <person name="Libourel C."/>
            <person name="Otte J."/>
            <person name="Skaloud P."/>
            <person name="Haon M."/>
            <person name="Grisel S."/>
            <person name="Petersen M."/>
            <person name="Berrin J.G."/>
            <person name="Delaux P.M."/>
            <person name="Dal Grande F."/>
            <person name="Keller J."/>
        </authorList>
    </citation>
    <scope>NUCLEOTIDE SEQUENCE [LARGE SCALE GENOMIC DNA]</scope>
    <source>
        <strain evidence="15 16">SAG 2145</strain>
    </source>
</reference>
<proteinExistence type="inferred from homology"/>
<dbReference type="GO" id="GO:0005634">
    <property type="term" value="C:nucleus"/>
    <property type="evidence" value="ECO:0007669"/>
    <property type="project" value="UniProtKB-SubCell"/>
</dbReference>
<accession>A0AAW1RJA5</accession>
<dbReference type="AlphaFoldDB" id="A0AAW1RJA5"/>
<dbReference type="GO" id="GO:0006511">
    <property type="term" value="P:ubiquitin-dependent protein catabolic process"/>
    <property type="evidence" value="ECO:0007669"/>
    <property type="project" value="UniProtKB-UniRule"/>
</dbReference>
<evidence type="ECO:0000313" key="16">
    <source>
        <dbReference type="Proteomes" id="UP001438707"/>
    </source>
</evidence>
<dbReference type="InterPro" id="IPR036959">
    <property type="entry name" value="Peptidase_C12_UCH_sf"/>
</dbReference>
<dbReference type="InterPro" id="IPR001578">
    <property type="entry name" value="Peptidase_C12_UCH"/>
</dbReference>
<evidence type="ECO:0000256" key="3">
    <source>
        <dbReference type="ARBA" id="ARBA00009326"/>
    </source>
</evidence>
<dbReference type="PIRSF" id="PIRSF038120">
    <property type="entry name" value="Ubiquitinyl_hydrolase_UCH37"/>
    <property type="match status" value="1"/>
</dbReference>
<dbReference type="GO" id="GO:0005737">
    <property type="term" value="C:cytoplasm"/>
    <property type="evidence" value="ECO:0007669"/>
    <property type="project" value="TreeGrafter"/>
</dbReference>
<dbReference type="GO" id="GO:0016579">
    <property type="term" value="P:protein deubiquitination"/>
    <property type="evidence" value="ECO:0007669"/>
    <property type="project" value="InterPro"/>
</dbReference>
<dbReference type="PANTHER" id="PTHR10589">
    <property type="entry name" value="UBIQUITIN CARBOXYL-TERMINAL HYDROLASE"/>
    <property type="match status" value="1"/>
</dbReference>
<comment type="subcellular location">
    <subcellularLocation>
        <location evidence="2">Nucleus</location>
    </subcellularLocation>
</comment>
<dbReference type="InterPro" id="IPR038765">
    <property type="entry name" value="Papain-like_cys_pep_sf"/>
</dbReference>
<keyword evidence="5 9" id="KW-0833">Ubl conjugation pathway</keyword>
<comment type="caution">
    <text evidence="15">The sequence shown here is derived from an EMBL/GenBank/DDBJ whole genome shotgun (WGS) entry which is preliminary data.</text>
</comment>
<evidence type="ECO:0000256" key="8">
    <source>
        <dbReference type="ARBA" id="ARBA00023242"/>
    </source>
</evidence>
<keyword evidence="16" id="KW-1185">Reference proteome</keyword>
<keyword evidence="4 9" id="KW-0645">Protease</keyword>
<evidence type="ECO:0000256" key="7">
    <source>
        <dbReference type="ARBA" id="ARBA00022807"/>
    </source>
</evidence>
<dbReference type="CDD" id="cd09617">
    <property type="entry name" value="Peptidase_C12_UCH37_BAP1"/>
    <property type="match status" value="1"/>
</dbReference>
<evidence type="ECO:0000259" key="14">
    <source>
        <dbReference type="PROSITE" id="PS52048"/>
    </source>
</evidence>
<dbReference type="PANTHER" id="PTHR10589:SF16">
    <property type="entry name" value="UBIQUITIN CARBOXYL-TERMINAL HYDROLASE ISOZYME L5"/>
    <property type="match status" value="1"/>
</dbReference>
<evidence type="ECO:0000256" key="4">
    <source>
        <dbReference type="ARBA" id="ARBA00022670"/>
    </source>
</evidence>
<feature type="site" description="Transition state stabilizer" evidence="12">
    <location>
        <position position="81"/>
    </location>
</feature>
<feature type="active site" description="Nucleophile" evidence="10 12">
    <location>
        <position position="87"/>
    </location>
</feature>
<evidence type="ECO:0000256" key="5">
    <source>
        <dbReference type="ARBA" id="ARBA00022786"/>
    </source>
</evidence>
<protein>
    <recommendedName>
        <fullName evidence="9 13">Ubiquitin carboxyl-terminal hydrolase</fullName>
        <ecNumber evidence="9 13">3.4.19.12</ecNumber>
    </recommendedName>
</protein>
<evidence type="ECO:0000256" key="13">
    <source>
        <dbReference type="RuleBase" id="RU361215"/>
    </source>
</evidence>
<comment type="similarity">
    <text evidence="3 9 12 13">Belongs to the peptidase C12 family.</text>
</comment>
<dbReference type="EMBL" id="JALJOS010000010">
    <property type="protein sequence ID" value="KAK9833899.1"/>
    <property type="molecule type" value="Genomic_DNA"/>
</dbReference>
<evidence type="ECO:0000256" key="10">
    <source>
        <dbReference type="PIRSR" id="PIRSR038120-1"/>
    </source>
</evidence>